<dbReference type="NCBIfam" id="TIGR02669">
    <property type="entry name" value="SpoIID_LytB"/>
    <property type="match status" value="1"/>
</dbReference>
<organism evidence="4 5">
    <name type="scientific">Egicoccus halophilus</name>
    <dbReference type="NCBI Taxonomy" id="1670830"/>
    <lineage>
        <taxon>Bacteria</taxon>
        <taxon>Bacillati</taxon>
        <taxon>Actinomycetota</taxon>
        <taxon>Nitriliruptoria</taxon>
        <taxon>Egicoccales</taxon>
        <taxon>Egicoccaceae</taxon>
        <taxon>Egicoccus</taxon>
    </lineage>
</organism>
<dbReference type="InterPro" id="IPR001119">
    <property type="entry name" value="SLH_dom"/>
</dbReference>
<accession>A0A8J3EUI8</accession>
<protein>
    <recommendedName>
        <fullName evidence="3">SLH domain-containing protein</fullName>
    </recommendedName>
</protein>
<evidence type="ECO:0000259" key="3">
    <source>
        <dbReference type="PROSITE" id="PS51272"/>
    </source>
</evidence>
<proteinExistence type="predicted"/>
<dbReference type="InterPro" id="IPR013693">
    <property type="entry name" value="SpoIID/LytB_N"/>
</dbReference>
<dbReference type="RefSeq" id="WP_165403816.1">
    <property type="nucleotide sequence ID" value="NZ_BMHA01000005.1"/>
</dbReference>
<reference evidence="4" key="1">
    <citation type="journal article" date="2014" name="Int. J. Syst. Evol. Microbiol.">
        <title>Complete genome sequence of Corynebacterium casei LMG S-19264T (=DSM 44701T), isolated from a smear-ripened cheese.</title>
        <authorList>
            <consortium name="US DOE Joint Genome Institute (JGI-PGF)"/>
            <person name="Walter F."/>
            <person name="Albersmeier A."/>
            <person name="Kalinowski J."/>
            <person name="Ruckert C."/>
        </authorList>
    </citation>
    <scope>NUCLEOTIDE SEQUENCE</scope>
    <source>
        <strain evidence="4">CGMCC 1.14988</strain>
    </source>
</reference>
<evidence type="ECO:0000256" key="2">
    <source>
        <dbReference type="SAM" id="SignalP"/>
    </source>
</evidence>
<feature type="compositionally biased region" description="Basic and acidic residues" evidence="1">
    <location>
        <begin position="64"/>
        <end position="74"/>
    </location>
</feature>
<dbReference type="InterPro" id="IPR013486">
    <property type="entry name" value="SpoIID/LytB"/>
</dbReference>
<dbReference type="EMBL" id="BMHA01000005">
    <property type="protein sequence ID" value="GGI05941.1"/>
    <property type="molecule type" value="Genomic_DNA"/>
</dbReference>
<gene>
    <name evidence="4" type="ORF">GCM10011354_16620</name>
</gene>
<evidence type="ECO:0000256" key="1">
    <source>
        <dbReference type="SAM" id="MobiDB-lite"/>
    </source>
</evidence>
<feature type="region of interest" description="Disordered" evidence="1">
    <location>
        <begin position="31"/>
        <end position="90"/>
    </location>
</feature>
<dbReference type="Proteomes" id="UP000650511">
    <property type="component" value="Unassembled WGS sequence"/>
</dbReference>
<feature type="compositionally biased region" description="Low complexity" evidence="1">
    <location>
        <begin position="31"/>
        <end position="48"/>
    </location>
</feature>
<evidence type="ECO:0000313" key="4">
    <source>
        <dbReference type="EMBL" id="GGI05941.1"/>
    </source>
</evidence>
<keyword evidence="2" id="KW-0732">Signal</keyword>
<dbReference type="AlphaFoldDB" id="A0A8J3EUI8"/>
<feature type="chain" id="PRO_5035197206" description="SLH domain-containing protein" evidence="2">
    <location>
        <begin position="29"/>
        <end position="715"/>
    </location>
</feature>
<evidence type="ECO:0000313" key="5">
    <source>
        <dbReference type="Proteomes" id="UP000650511"/>
    </source>
</evidence>
<dbReference type="GO" id="GO:0030435">
    <property type="term" value="P:sporulation resulting in formation of a cellular spore"/>
    <property type="evidence" value="ECO:0007669"/>
    <property type="project" value="InterPro"/>
</dbReference>
<dbReference type="Pfam" id="PF00395">
    <property type="entry name" value="SLH"/>
    <property type="match status" value="2"/>
</dbReference>
<name>A0A8J3EUI8_9ACTN</name>
<dbReference type="Pfam" id="PF08486">
    <property type="entry name" value="SpoIID"/>
    <property type="match status" value="1"/>
</dbReference>
<feature type="signal peptide" evidence="2">
    <location>
        <begin position="1"/>
        <end position="28"/>
    </location>
</feature>
<reference evidence="4" key="2">
    <citation type="submission" date="2020-09" db="EMBL/GenBank/DDBJ databases">
        <authorList>
            <person name="Sun Q."/>
            <person name="Zhou Y."/>
        </authorList>
    </citation>
    <scope>NUCLEOTIDE SEQUENCE</scope>
    <source>
        <strain evidence="4">CGMCC 1.14988</strain>
    </source>
</reference>
<feature type="domain" description="SLH" evidence="3">
    <location>
        <begin position="536"/>
        <end position="596"/>
    </location>
</feature>
<sequence length="715" mass="74010">MGARRMRMPLVTAALVALLSATVAPVAAEPEVAGPEVAEPGEAEPGVVEPEEAEPEEAEPGVVEPEKVEPDEVRGTGATDTVAGTAVAPPADGFAVRPAVRAVGDPRPEVLFRGSGWGHGVGMSQYGAQAMARAGHAADEILQHYYPGTAVAQRPATMPVRVGLRQLHDAPFVRAVGGAVTWHACPAPADPTRRTHDDLCTALTTQPAGTTYHVCQAGTSQRVQTVACGAAGGTVVASATQPILRVHHHGVQIEAPGPNAARCQSDVRDGVGCYRWSAHDIVNVAPGRWNTVQYLRNLQQYLHGLAEMPASWNAAALQAQAIAGRTFALRTIGFRATCSCEILATPAHQAYGGHRTETASGGAWPRAVDATFAGGSGSVLTYDGALAQTFYSSSHGGRTEAVEDSWAYANNPVPYLRSVDDPWSLAEPHNFRSWTSSATNAAVAAHVSSGRSAALSRVERVQILSRTSGGTPREVRVSGVTAAGMPDTFVFTSRAADSPTLQAKRVAGASFRMHLPTTGHPTAAGSRLPSSQIAAIGFAPFTDDDGTTHEYAITWTALAGIAQGVGGARFAPGRDVTRGQMATFLYQTFAIPAPSVRGRFPDVADPDATHALAIDALAQAGVAGGFTDGMFRPGAPVTRAQMATFLTAAAGLRAPAGTADPFVDVRRQAAHGEAIAAVAAAGVAAGCTADGSGYCPGDPVSRGQMASFLRRVATR</sequence>
<feature type="compositionally biased region" description="Low complexity" evidence="1">
    <location>
        <begin position="75"/>
        <end position="90"/>
    </location>
</feature>
<keyword evidence="5" id="KW-1185">Reference proteome</keyword>
<comment type="caution">
    <text evidence="4">The sequence shown here is derived from an EMBL/GenBank/DDBJ whole genome shotgun (WGS) entry which is preliminary data.</text>
</comment>
<dbReference type="PROSITE" id="PS51272">
    <property type="entry name" value="SLH"/>
    <property type="match status" value="2"/>
</dbReference>
<feature type="compositionally biased region" description="Acidic residues" evidence="1">
    <location>
        <begin position="49"/>
        <end position="59"/>
    </location>
</feature>
<feature type="domain" description="SLH" evidence="3">
    <location>
        <begin position="597"/>
        <end position="660"/>
    </location>
</feature>